<dbReference type="GeneID" id="27700706"/>
<dbReference type="OrthoDB" id="4153314at2759"/>
<dbReference type="GO" id="GO:0004674">
    <property type="term" value="F:protein serine/threonine kinase activity"/>
    <property type="evidence" value="ECO:0007669"/>
    <property type="project" value="TreeGrafter"/>
</dbReference>
<dbReference type="EMBL" id="KN846990">
    <property type="protein sequence ID" value="KIW91808.1"/>
    <property type="molecule type" value="Genomic_DNA"/>
</dbReference>
<dbReference type="InterPro" id="IPR011009">
    <property type="entry name" value="Kinase-like_dom_sf"/>
</dbReference>
<dbReference type="PROSITE" id="PS50011">
    <property type="entry name" value="PROTEIN_KINASE_DOM"/>
    <property type="match status" value="1"/>
</dbReference>
<dbReference type="SUPFAM" id="SSF56112">
    <property type="entry name" value="Protein kinase-like (PK-like)"/>
    <property type="match status" value="1"/>
</dbReference>
<keyword evidence="3" id="KW-1185">Reference proteome</keyword>
<sequence length="347" mass="39538">MTAVADLYAQEDILEMQCRSDVGKPLAHGAVSEVSRIYAAVTQPSTVVSHQIERRNHVVVLKRSGTRLFLPGGQYTDTAAMRSFISELRILSQKAIREHPNIVKLLGVHWDYFETCYPEPSLLLEKANTDLARFQPRQDTPFIQSPPRVSNRLLKYRHRSLPFETKKSISLDIARGLAALHQSGVIHGDLKPQNVLIFKMPTLHAKIADFSHSLLDTRDTRTLVGGTWVYSAPEWDESASTEDLLKTDIYSYGLIFGGFMLGDKLVATVRRNPPFNSNISTEETIRRLKVDDHMNDYLFRLVHLVDRENLDSNLHEFPLIYIVFENTLQLDPKTRNLDRVLDFLGGR</sequence>
<dbReference type="SMART" id="SM00220">
    <property type="entry name" value="S_TKc"/>
    <property type="match status" value="1"/>
</dbReference>
<dbReference type="Proteomes" id="UP000053789">
    <property type="component" value="Unassembled WGS sequence"/>
</dbReference>
<evidence type="ECO:0000313" key="3">
    <source>
        <dbReference type="Proteomes" id="UP000053789"/>
    </source>
</evidence>
<gene>
    <name evidence="2" type="ORF">Z519_07778</name>
</gene>
<dbReference type="Gene3D" id="1.10.510.10">
    <property type="entry name" value="Transferase(Phosphotransferase) domain 1"/>
    <property type="match status" value="1"/>
</dbReference>
<dbReference type="GO" id="GO:0005524">
    <property type="term" value="F:ATP binding"/>
    <property type="evidence" value="ECO:0007669"/>
    <property type="project" value="InterPro"/>
</dbReference>
<dbReference type="InterPro" id="IPR051681">
    <property type="entry name" value="Ser/Thr_Kinases-Pseudokinases"/>
</dbReference>
<protein>
    <recommendedName>
        <fullName evidence="1">Protein kinase domain-containing protein</fullName>
    </recommendedName>
</protein>
<evidence type="ECO:0000259" key="1">
    <source>
        <dbReference type="PROSITE" id="PS50011"/>
    </source>
</evidence>
<feature type="domain" description="Protein kinase" evidence="1">
    <location>
        <begin position="20"/>
        <end position="347"/>
    </location>
</feature>
<name>A0A0D2HEV6_CLAB1</name>
<evidence type="ECO:0000313" key="2">
    <source>
        <dbReference type="EMBL" id="KIW91808.1"/>
    </source>
</evidence>
<dbReference type="HOGENOM" id="CLU_735743_0_0_1"/>
<dbReference type="PROSITE" id="PS00108">
    <property type="entry name" value="PROTEIN_KINASE_ST"/>
    <property type="match status" value="1"/>
</dbReference>
<dbReference type="InterPro" id="IPR008271">
    <property type="entry name" value="Ser/Thr_kinase_AS"/>
</dbReference>
<dbReference type="RefSeq" id="XP_016618477.1">
    <property type="nucleotide sequence ID" value="XM_016765508.1"/>
</dbReference>
<accession>A0A0D2HEV6</accession>
<dbReference type="Pfam" id="PF00069">
    <property type="entry name" value="Pkinase"/>
    <property type="match status" value="1"/>
</dbReference>
<reference evidence="2" key="1">
    <citation type="submission" date="2015-01" db="EMBL/GenBank/DDBJ databases">
        <title>The Genome Sequence of Cladophialophora bantiana CBS 173.52.</title>
        <authorList>
            <consortium name="The Broad Institute Genomics Platform"/>
            <person name="Cuomo C."/>
            <person name="de Hoog S."/>
            <person name="Gorbushina A."/>
            <person name="Stielow B."/>
            <person name="Teixiera M."/>
            <person name="Abouelleil A."/>
            <person name="Chapman S.B."/>
            <person name="Priest M."/>
            <person name="Young S.K."/>
            <person name="Wortman J."/>
            <person name="Nusbaum C."/>
            <person name="Birren B."/>
        </authorList>
    </citation>
    <scope>NUCLEOTIDE SEQUENCE [LARGE SCALE GENOMIC DNA]</scope>
    <source>
        <strain evidence="2">CBS 173.52</strain>
    </source>
</reference>
<organism evidence="2 3">
    <name type="scientific">Cladophialophora bantiana (strain ATCC 10958 / CBS 173.52 / CDC B-1940 / NIH 8579)</name>
    <name type="common">Xylohypha bantiana</name>
    <dbReference type="NCBI Taxonomy" id="1442370"/>
    <lineage>
        <taxon>Eukaryota</taxon>
        <taxon>Fungi</taxon>
        <taxon>Dikarya</taxon>
        <taxon>Ascomycota</taxon>
        <taxon>Pezizomycotina</taxon>
        <taxon>Eurotiomycetes</taxon>
        <taxon>Chaetothyriomycetidae</taxon>
        <taxon>Chaetothyriales</taxon>
        <taxon>Herpotrichiellaceae</taxon>
        <taxon>Cladophialophora</taxon>
    </lineage>
</organism>
<dbReference type="InterPro" id="IPR000719">
    <property type="entry name" value="Prot_kinase_dom"/>
</dbReference>
<proteinExistence type="predicted"/>
<dbReference type="AlphaFoldDB" id="A0A0D2HEV6"/>
<dbReference type="PANTHER" id="PTHR44329">
    <property type="entry name" value="SERINE/THREONINE-PROTEIN KINASE TNNI3K-RELATED"/>
    <property type="match status" value="1"/>
</dbReference>